<gene>
    <name evidence="1" type="ORF">Cgig2_019774</name>
</gene>
<proteinExistence type="predicted"/>
<comment type="caution">
    <text evidence="1">The sequence shown here is derived from an EMBL/GenBank/DDBJ whole genome shotgun (WGS) entry which is preliminary data.</text>
</comment>
<reference evidence="1" key="1">
    <citation type="submission" date="2022-04" db="EMBL/GenBank/DDBJ databases">
        <title>Carnegiea gigantea Genome sequencing and assembly v2.</title>
        <authorList>
            <person name="Copetti D."/>
            <person name="Sanderson M.J."/>
            <person name="Burquez A."/>
            <person name="Wojciechowski M.F."/>
        </authorList>
    </citation>
    <scope>NUCLEOTIDE SEQUENCE</scope>
    <source>
        <strain evidence="1">SGP5-SGP5p</strain>
        <tissue evidence="1">Aerial part</tissue>
    </source>
</reference>
<accession>A0A9Q1JIP1</accession>
<organism evidence="1 2">
    <name type="scientific">Carnegiea gigantea</name>
    <dbReference type="NCBI Taxonomy" id="171969"/>
    <lineage>
        <taxon>Eukaryota</taxon>
        <taxon>Viridiplantae</taxon>
        <taxon>Streptophyta</taxon>
        <taxon>Embryophyta</taxon>
        <taxon>Tracheophyta</taxon>
        <taxon>Spermatophyta</taxon>
        <taxon>Magnoliopsida</taxon>
        <taxon>eudicotyledons</taxon>
        <taxon>Gunneridae</taxon>
        <taxon>Pentapetalae</taxon>
        <taxon>Caryophyllales</taxon>
        <taxon>Cactineae</taxon>
        <taxon>Cactaceae</taxon>
        <taxon>Cactoideae</taxon>
        <taxon>Echinocereeae</taxon>
        <taxon>Carnegiea</taxon>
    </lineage>
</organism>
<dbReference type="AlphaFoldDB" id="A0A9Q1JIP1"/>
<dbReference type="EMBL" id="JAKOGI010002612">
    <property type="protein sequence ID" value="KAJ8421656.1"/>
    <property type="molecule type" value="Genomic_DNA"/>
</dbReference>
<evidence type="ECO:0000313" key="1">
    <source>
        <dbReference type="EMBL" id="KAJ8421656.1"/>
    </source>
</evidence>
<keyword evidence="2" id="KW-1185">Reference proteome</keyword>
<sequence>MTSAPTAKHIVNQKKESLRVDAKVKPKRRANKEVLAKRDYEQCVGPAITPKKLEKVGPSATIRKRRPEKLPLAYCSSYVIQLTKLDNELSKDEVAIDKEVIRFVMANLKQGVEVKMNVINICSFILNDLERKRDIVIPRRLFMSCDQSVFLAGSSSTNITGFLSVEKFSKGVNYRWFLYIGAVGIGVVSDLDLDFLRDLFGGVSSDCFRDRILLVCGLPPYTLFAFPSLAIDIECLELVVWVLDKC</sequence>
<dbReference type="Proteomes" id="UP001153076">
    <property type="component" value="Unassembled WGS sequence"/>
</dbReference>
<protein>
    <submittedName>
        <fullName evidence="1">Uncharacterized protein</fullName>
    </submittedName>
</protein>
<evidence type="ECO:0000313" key="2">
    <source>
        <dbReference type="Proteomes" id="UP001153076"/>
    </source>
</evidence>
<name>A0A9Q1JIP1_9CARY</name>